<dbReference type="RefSeq" id="WP_073063250.1">
    <property type="nucleotide sequence ID" value="NZ_FQUS01000009.1"/>
</dbReference>
<gene>
    <name evidence="4" type="ORF">SAMN05443144_109129</name>
</gene>
<dbReference type="InterPro" id="IPR024455">
    <property type="entry name" value="Phage_capsid"/>
</dbReference>
<dbReference type="Gene3D" id="3.30.2400.10">
    <property type="entry name" value="Major capsid protein gp5"/>
    <property type="match status" value="1"/>
</dbReference>
<evidence type="ECO:0000256" key="2">
    <source>
        <dbReference type="SAM" id="Coils"/>
    </source>
</evidence>
<evidence type="ECO:0000256" key="1">
    <source>
        <dbReference type="ARBA" id="ARBA00004328"/>
    </source>
</evidence>
<evidence type="ECO:0000259" key="3">
    <source>
        <dbReference type="Pfam" id="PF05065"/>
    </source>
</evidence>
<dbReference type="OrthoDB" id="637859at2"/>
<dbReference type="InterPro" id="IPR054612">
    <property type="entry name" value="Phage_capsid-like_C"/>
</dbReference>
<dbReference type="AlphaFoldDB" id="A0A1M5C8K2"/>
<dbReference type="Proteomes" id="UP000184041">
    <property type="component" value="Unassembled WGS sequence"/>
</dbReference>
<keyword evidence="2" id="KW-0175">Coiled coil</keyword>
<dbReference type="Gene3D" id="3.30.2320.10">
    <property type="entry name" value="hypothetical protein PF0899 domain"/>
    <property type="match status" value="1"/>
</dbReference>
<dbReference type="EMBL" id="FQUS01000009">
    <property type="protein sequence ID" value="SHF50722.1"/>
    <property type="molecule type" value="Genomic_DNA"/>
</dbReference>
<feature type="domain" description="Phage capsid-like C-terminal" evidence="3">
    <location>
        <begin position="125"/>
        <end position="364"/>
    </location>
</feature>
<proteinExistence type="predicted"/>
<keyword evidence="5" id="KW-1185">Reference proteome</keyword>
<organism evidence="4 5">
    <name type="scientific">Fodinibius roseus</name>
    <dbReference type="NCBI Taxonomy" id="1194090"/>
    <lineage>
        <taxon>Bacteria</taxon>
        <taxon>Pseudomonadati</taxon>
        <taxon>Balneolota</taxon>
        <taxon>Balneolia</taxon>
        <taxon>Balneolales</taxon>
        <taxon>Balneolaceae</taxon>
        <taxon>Fodinibius</taxon>
    </lineage>
</organism>
<comment type="subcellular location">
    <subcellularLocation>
        <location evidence="1">Virion</location>
    </subcellularLocation>
</comment>
<dbReference type="STRING" id="1194090.SAMN05443144_109129"/>
<feature type="coiled-coil region" evidence="2">
    <location>
        <begin position="8"/>
        <end position="80"/>
    </location>
</feature>
<accession>A0A1M5C8K2</accession>
<sequence>MNTDDPLVEAVENGLDEVQQNVNKSQKELREEIKTLKNRVDAAESKAGRLNTGGNQISFKDQLQTELATKADNLRALKDGTGGRVNMQVKASISDDAREGATLPGVHFDPDRTEHISMFLPQASTNGNSVPYLKETAYTDGTEGQTEGEVKGENNFTITQENASVETRASFISVPKQMLDDVSVLSSYLSRKMTSRILVDEDTQLLYGTGVSPQITGLTLEAAGWSPVLNTASFYDCLADASRQAEVLEYNTDTILLHKNDYWKMATEKTSGSGEYLHPAGVRSGTQRLRVDGIRCAPTTAVAEGEFLVGDFTQGATYVSREGVNVRFFEQDSDNVQRNLVTVRAEQRIALAIHNPLAFVYGRFAQGGVS</sequence>
<name>A0A1M5C8K2_9BACT</name>
<dbReference type="Pfam" id="PF05065">
    <property type="entry name" value="Phage_capsid"/>
    <property type="match status" value="1"/>
</dbReference>
<protein>
    <submittedName>
        <fullName evidence="4">Phage major capsid protein, HK97 family</fullName>
    </submittedName>
</protein>
<reference evidence="4 5" key="1">
    <citation type="submission" date="2016-11" db="EMBL/GenBank/DDBJ databases">
        <authorList>
            <person name="Jaros S."/>
            <person name="Januszkiewicz K."/>
            <person name="Wedrychowicz H."/>
        </authorList>
    </citation>
    <scope>NUCLEOTIDE SEQUENCE [LARGE SCALE GENOMIC DNA]</scope>
    <source>
        <strain evidence="4 5">DSM 21986</strain>
    </source>
</reference>
<evidence type="ECO:0000313" key="4">
    <source>
        <dbReference type="EMBL" id="SHF50722.1"/>
    </source>
</evidence>
<dbReference type="NCBIfam" id="TIGR01554">
    <property type="entry name" value="major_cap_HK97"/>
    <property type="match status" value="1"/>
</dbReference>
<dbReference type="SUPFAM" id="SSF56563">
    <property type="entry name" value="Major capsid protein gp5"/>
    <property type="match status" value="1"/>
</dbReference>
<evidence type="ECO:0000313" key="5">
    <source>
        <dbReference type="Proteomes" id="UP000184041"/>
    </source>
</evidence>